<feature type="signal peptide" evidence="1">
    <location>
        <begin position="1"/>
        <end position="25"/>
    </location>
</feature>
<dbReference type="PANTHER" id="PTHR22642:SF2">
    <property type="entry name" value="PROTEIN LONG AFTER FAR-RED 3"/>
    <property type="match status" value="1"/>
</dbReference>
<dbReference type="KEGG" id="pfer:IRI77_01385"/>
<dbReference type="CDD" id="cd01300">
    <property type="entry name" value="YtcJ_like"/>
    <property type="match status" value="1"/>
</dbReference>
<feature type="domain" description="Amidohydrolase 3" evidence="2">
    <location>
        <begin position="77"/>
        <end position="573"/>
    </location>
</feature>
<dbReference type="AlphaFoldDB" id="A0A7S7SK05"/>
<keyword evidence="4" id="KW-1185">Reference proteome</keyword>
<evidence type="ECO:0000313" key="3">
    <source>
        <dbReference type="EMBL" id="QOY88642.1"/>
    </source>
</evidence>
<name>A0A7S7SK05_PALFE</name>
<organism evidence="3 4">
    <name type="scientific">Paludibaculum fermentans</name>
    <dbReference type="NCBI Taxonomy" id="1473598"/>
    <lineage>
        <taxon>Bacteria</taxon>
        <taxon>Pseudomonadati</taxon>
        <taxon>Acidobacteriota</taxon>
        <taxon>Terriglobia</taxon>
        <taxon>Bryobacterales</taxon>
        <taxon>Bryobacteraceae</taxon>
        <taxon>Paludibaculum</taxon>
    </lineage>
</organism>
<dbReference type="PANTHER" id="PTHR22642">
    <property type="entry name" value="IMIDAZOLONEPROPIONASE"/>
    <property type="match status" value="1"/>
</dbReference>
<dbReference type="EMBL" id="CP063849">
    <property type="protein sequence ID" value="QOY88642.1"/>
    <property type="molecule type" value="Genomic_DNA"/>
</dbReference>
<dbReference type="SUPFAM" id="SSF51338">
    <property type="entry name" value="Composite domain of metallo-dependent hydrolases"/>
    <property type="match status" value="1"/>
</dbReference>
<dbReference type="InterPro" id="IPR011059">
    <property type="entry name" value="Metal-dep_hydrolase_composite"/>
</dbReference>
<dbReference type="InterPro" id="IPR033932">
    <property type="entry name" value="YtcJ-like"/>
</dbReference>
<dbReference type="GO" id="GO:0016810">
    <property type="term" value="F:hydrolase activity, acting on carbon-nitrogen (but not peptide) bonds"/>
    <property type="evidence" value="ECO:0007669"/>
    <property type="project" value="InterPro"/>
</dbReference>
<proteinExistence type="predicted"/>
<sequence length="579" mass="64189">MTLPASLRPWAACLLFASLASPVLAANSDVILHNGKIVTVDAKFSVQSAIAIRDGHIAMLGSDAAVLAAERGPKTVVTDLHGATVLPGLFDSHVHPLGAGLSEFRGKLPVFDTYDTIRKYIRAKAATTPKGQWIIVPRTFPTRLDELRMPTRELLDEAKEHPVMFDASYVVIVNSLGLKISGITRNTPNPPMGEIVHDRNGEPNGIIKNAQQLLKGLKEDEGFSLDEKRRALEDMLRRYVEAGLTSIGDGAVYAEEIGLYRDLKAAHRLPLRVTMTARYDAGRPLEDLRRDIQALPYKTNDGDDWLRFGAFKVNVDGGMTIGTAFQRQPYGEFGAQLYGKTNPDDRGQLFETAEKLLEIFRVARDKGWTLSAHCQGGGAIDNFLGALDALDKIKPIAPTRSHLIHASFQNPHAIAEMKRLGVLADVQPAWLYFDTPGLQKTMGAEAMKYFFPLRSYINAGIIVAGGSDHMIGHDKNSAVNPYNPFQGMWNAVTRRNIRGEVIHPEQCVTREEALRMYTIWAAYRHFAEKTRGSLETGKLADLVVIDRDYLKCPVDGIRQIEPMQVMIEGRTVYTRPAHK</sequence>
<dbReference type="Gene3D" id="3.20.20.140">
    <property type="entry name" value="Metal-dependent hydrolases"/>
    <property type="match status" value="1"/>
</dbReference>
<evidence type="ECO:0000259" key="2">
    <source>
        <dbReference type="Pfam" id="PF07969"/>
    </source>
</evidence>
<dbReference type="Gene3D" id="2.30.40.10">
    <property type="entry name" value="Urease, subunit C, domain 1"/>
    <property type="match status" value="1"/>
</dbReference>
<keyword evidence="3" id="KW-0378">Hydrolase</keyword>
<evidence type="ECO:0000313" key="4">
    <source>
        <dbReference type="Proteomes" id="UP000593892"/>
    </source>
</evidence>
<dbReference type="InterPro" id="IPR032466">
    <property type="entry name" value="Metal_Hydrolase"/>
</dbReference>
<protein>
    <submittedName>
        <fullName evidence="3">Amidohydrolase</fullName>
    </submittedName>
</protein>
<keyword evidence="1" id="KW-0732">Signal</keyword>
<feature type="chain" id="PRO_5032588415" evidence="1">
    <location>
        <begin position="26"/>
        <end position="579"/>
    </location>
</feature>
<gene>
    <name evidence="3" type="ORF">IRI77_01385</name>
</gene>
<reference evidence="3 4" key="1">
    <citation type="submission" date="2020-10" db="EMBL/GenBank/DDBJ databases">
        <title>Complete genome sequence of Paludibaculum fermentans P105T, a facultatively anaerobic acidobacterium capable of dissimilatory Fe(III) reduction.</title>
        <authorList>
            <person name="Dedysh S.N."/>
            <person name="Beletsky A.V."/>
            <person name="Kulichevskaya I.S."/>
            <person name="Mardanov A.V."/>
            <person name="Ravin N.V."/>
        </authorList>
    </citation>
    <scope>NUCLEOTIDE SEQUENCE [LARGE SCALE GENOMIC DNA]</scope>
    <source>
        <strain evidence="3 4">P105</strain>
    </source>
</reference>
<dbReference type="RefSeq" id="WP_194450304.1">
    <property type="nucleotide sequence ID" value="NZ_CP063849.1"/>
</dbReference>
<dbReference type="Gene3D" id="3.10.310.70">
    <property type="match status" value="1"/>
</dbReference>
<evidence type="ECO:0000256" key="1">
    <source>
        <dbReference type="SAM" id="SignalP"/>
    </source>
</evidence>
<dbReference type="Pfam" id="PF07969">
    <property type="entry name" value="Amidohydro_3"/>
    <property type="match status" value="1"/>
</dbReference>
<accession>A0A7S7SK05</accession>
<dbReference type="Proteomes" id="UP000593892">
    <property type="component" value="Chromosome"/>
</dbReference>
<dbReference type="InterPro" id="IPR013108">
    <property type="entry name" value="Amidohydro_3"/>
</dbReference>
<dbReference type="SUPFAM" id="SSF51556">
    <property type="entry name" value="Metallo-dependent hydrolases"/>
    <property type="match status" value="1"/>
</dbReference>